<evidence type="ECO:0000313" key="3">
    <source>
        <dbReference type="EMBL" id="PNF15541.1"/>
    </source>
</evidence>
<accession>A0A2J7PGU3</accession>
<sequence>MFAAFHTFLLSWALMFVILGVVLKPAVEVIMGPVVSRIVFWMTYIALIGAKIYLKRKTGMCESRVRVIGKTTIITGADSGIGKETALAMAYRGSKIIMACRDVEKANKARDEIIRRTENKKVEVHHLDLASLASIRKFANNIIDTEIKVDILINNAGATGLGNKRTADNLHIGMQVNHFGPFLLTCLLAGKMKKSAPSRIIMVSSYLHHCAKFDIDNLNCEKKLNESQVYFCSKLANIMIANELAKKLKGTGVTVNCVHPGLVYTRTWRYLPSKLQPALKYILTMFFKTEFEAAQTSIFAAIDKDLEDVTGKFFCDCKEIKPSHKALNEDLAKKVWEKSAVLVGLKPEEIDF</sequence>
<keyword evidence="1" id="KW-0560">Oxidoreductase</keyword>
<evidence type="ECO:0000256" key="2">
    <source>
        <dbReference type="SAM" id="Phobius"/>
    </source>
</evidence>
<keyword evidence="2" id="KW-0472">Membrane</keyword>
<dbReference type="GO" id="GO:0016491">
    <property type="term" value="F:oxidoreductase activity"/>
    <property type="evidence" value="ECO:0007669"/>
    <property type="project" value="UniProtKB-KW"/>
</dbReference>
<dbReference type="InterPro" id="IPR036291">
    <property type="entry name" value="NAD(P)-bd_dom_sf"/>
</dbReference>
<proteinExistence type="predicted"/>
<dbReference type="AlphaFoldDB" id="A0A2J7PGU3"/>
<dbReference type="OrthoDB" id="191139at2759"/>
<evidence type="ECO:0000256" key="1">
    <source>
        <dbReference type="ARBA" id="ARBA00023002"/>
    </source>
</evidence>
<keyword evidence="2" id="KW-1133">Transmembrane helix</keyword>
<dbReference type="PANTHER" id="PTHR43157">
    <property type="entry name" value="PHOSPHATIDYLINOSITOL-GLYCAN BIOSYNTHESIS CLASS F PROTEIN-RELATED"/>
    <property type="match status" value="1"/>
</dbReference>
<dbReference type="InterPro" id="IPR002347">
    <property type="entry name" value="SDR_fam"/>
</dbReference>
<gene>
    <name evidence="3" type="primary">RDH13_0</name>
    <name evidence="3" type="ORF">B7P43_G16471</name>
</gene>
<keyword evidence="4" id="KW-1185">Reference proteome</keyword>
<dbReference type="EMBL" id="NEVH01025161">
    <property type="protein sequence ID" value="PNF15541.1"/>
    <property type="molecule type" value="Genomic_DNA"/>
</dbReference>
<dbReference type="Proteomes" id="UP000235965">
    <property type="component" value="Unassembled WGS sequence"/>
</dbReference>
<evidence type="ECO:0000313" key="4">
    <source>
        <dbReference type="Proteomes" id="UP000235965"/>
    </source>
</evidence>
<dbReference type="Gene3D" id="3.40.50.720">
    <property type="entry name" value="NAD(P)-binding Rossmann-like Domain"/>
    <property type="match status" value="1"/>
</dbReference>
<dbReference type="Pfam" id="PF00106">
    <property type="entry name" value="adh_short"/>
    <property type="match status" value="1"/>
</dbReference>
<name>A0A2J7PGU3_9NEOP</name>
<dbReference type="STRING" id="105785.A0A2J7PGU3"/>
<dbReference type="PRINTS" id="PR00081">
    <property type="entry name" value="GDHRDH"/>
</dbReference>
<dbReference type="PANTHER" id="PTHR43157:SF31">
    <property type="entry name" value="PHOSPHATIDYLINOSITOL-GLYCAN BIOSYNTHESIS CLASS F PROTEIN"/>
    <property type="match status" value="1"/>
</dbReference>
<dbReference type="InParanoid" id="A0A2J7PGU3"/>
<protein>
    <submittedName>
        <fullName evidence="3">Retinol dehydrogenase 13</fullName>
    </submittedName>
</protein>
<keyword evidence="2" id="KW-0812">Transmembrane</keyword>
<feature type="transmembrane region" description="Helical" evidence="2">
    <location>
        <begin position="7"/>
        <end position="26"/>
    </location>
</feature>
<comment type="caution">
    <text evidence="3">The sequence shown here is derived from an EMBL/GenBank/DDBJ whole genome shotgun (WGS) entry which is preliminary data.</text>
</comment>
<dbReference type="SUPFAM" id="SSF51735">
    <property type="entry name" value="NAD(P)-binding Rossmann-fold domains"/>
    <property type="match status" value="1"/>
</dbReference>
<reference evidence="3 4" key="1">
    <citation type="submission" date="2017-12" db="EMBL/GenBank/DDBJ databases">
        <title>Hemimetabolous genomes reveal molecular basis of termite eusociality.</title>
        <authorList>
            <person name="Harrison M.C."/>
            <person name="Jongepier E."/>
            <person name="Robertson H.M."/>
            <person name="Arning N."/>
            <person name="Bitard-Feildel T."/>
            <person name="Chao H."/>
            <person name="Childers C.P."/>
            <person name="Dinh H."/>
            <person name="Doddapaneni H."/>
            <person name="Dugan S."/>
            <person name="Gowin J."/>
            <person name="Greiner C."/>
            <person name="Han Y."/>
            <person name="Hu H."/>
            <person name="Hughes D.S.T."/>
            <person name="Huylmans A.-K."/>
            <person name="Kemena C."/>
            <person name="Kremer L.P.M."/>
            <person name="Lee S.L."/>
            <person name="Lopez-Ezquerra A."/>
            <person name="Mallet L."/>
            <person name="Monroy-Kuhn J.M."/>
            <person name="Moser A."/>
            <person name="Murali S.C."/>
            <person name="Muzny D.M."/>
            <person name="Otani S."/>
            <person name="Piulachs M.-D."/>
            <person name="Poelchau M."/>
            <person name="Qu J."/>
            <person name="Schaub F."/>
            <person name="Wada-Katsumata A."/>
            <person name="Worley K.C."/>
            <person name="Xie Q."/>
            <person name="Ylla G."/>
            <person name="Poulsen M."/>
            <person name="Gibbs R.A."/>
            <person name="Schal C."/>
            <person name="Richards S."/>
            <person name="Belles X."/>
            <person name="Korb J."/>
            <person name="Bornberg-Bauer E."/>
        </authorList>
    </citation>
    <scope>NUCLEOTIDE SEQUENCE [LARGE SCALE GENOMIC DNA]</scope>
    <source>
        <tissue evidence="3">Whole body</tissue>
    </source>
</reference>
<organism evidence="3 4">
    <name type="scientific">Cryptotermes secundus</name>
    <dbReference type="NCBI Taxonomy" id="105785"/>
    <lineage>
        <taxon>Eukaryota</taxon>
        <taxon>Metazoa</taxon>
        <taxon>Ecdysozoa</taxon>
        <taxon>Arthropoda</taxon>
        <taxon>Hexapoda</taxon>
        <taxon>Insecta</taxon>
        <taxon>Pterygota</taxon>
        <taxon>Neoptera</taxon>
        <taxon>Polyneoptera</taxon>
        <taxon>Dictyoptera</taxon>
        <taxon>Blattodea</taxon>
        <taxon>Blattoidea</taxon>
        <taxon>Termitoidae</taxon>
        <taxon>Kalotermitidae</taxon>
        <taxon>Cryptotermitinae</taxon>
        <taxon>Cryptotermes</taxon>
    </lineage>
</organism>
<feature type="transmembrane region" description="Helical" evidence="2">
    <location>
        <begin position="38"/>
        <end position="54"/>
    </location>
</feature>